<protein>
    <recommendedName>
        <fullName evidence="2">Nephrocystin 3-like N-terminal domain-containing protein</fullName>
    </recommendedName>
</protein>
<accession>A0A9W9DQ31</accession>
<dbReference type="InterPro" id="IPR027417">
    <property type="entry name" value="P-loop_NTPase"/>
</dbReference>
<dbReference type="PANTHER" id="PTHR10039">
    <property type="entry name" value="AMELOGENIN"/>
    <property type="match status" value="1"/>
</dbReference>
<gene>
    <name evidence="3" type="ORF">J3R30DRAFT_2371354</name>
</gene>
<evidence type="ECO:0000313" key="4">
    <source>
        <dbReference type="Proteomes" id="UP001150266"/>
    </source>
</evidence>
<organism evidence="3 4">
    <name type="scientific">Lentinula aciculospora</name>
    <dbReference type="NCBI Taxonomy" id="153920"/>
    <lineage>
        <taxon>Eukaryota</taxon>
        <taxon>Fungi</taxon>
        <taxon>Dikarya</taxon>
        <taxon>Basidiomycota</taxon>
        <taxon>Agaricomycotina</taxon>
        <taxon>Agaricomycetes</taxon>
        <taxon>Agaricomycetidae</taxon>
        <taxon>Agaricales</taxon>
        <taxon>Marasmiineae</taxon>
        <taxon>Omphalotaceae</taxon>
        <taxon>Lentinula</taxon>
    </lineage>
</organism>
<dbReference type="Proteomes" id="UP001150266">
    <property type="component" value="Unassembled WGS sequence"/>
</dbReference>
<comment type="caution">
    <text evidence="3">The sequence shown here is derived from an EMBL/GenBank/DDBJ whole genome shotgun (WGS) entry which is preliminary data.</text>
</comment>
<feature type="domain" description="Nephrocystin 3-like N-terminal" evidence="2">
    <location>
        <begin position="71"/>
        <end position="232"/>
    </location>
</feature>
<dbReference type="SUPFAM" id="SSF52540">
    <property type="entry name" value="P-loop containing nucleoside triphosphate hydrolases"/>
    <property type="match status" value="1"/>
</dbReference>
<keyword evidence="4" id="KW-1185">Reference proteome</keyword>
<reference evidence="3" key="1">
    <citation type="submission" date="2022-08" db="EMBL/GenBank/DDBJ databases">
        <title>A Global Phylogenomic Analysis of the Shiitake Genus Lentinula.</title>
        <authorList>
            <consortium name="DOE Joint Genome Institute"/>
            <person name="Sierra-Patev S."/>
            <person name="Min B."/>
            <person name="Naranjo-Ortiz M."/>
            <person name="Looney B."/>
            <person name="Konkel Z."/>
            <person name="Slot J.C."/>
            <person name="Sakamoto Y."/>
            <person name="Steenwyk J.L."/>
            <person name="Rokas A."/>
            <person name="Carro J."/>
            <person name="Camarero S."/>
            <person name="Ferreira P."/>
            <person name="Molpeceres G."/>
            <person name="Ruiz-Duenas F.J."/>
            <person name="Serrano A."/>
            <person name="Henrissat B."/>
            <person name="Drula E."/>
            <person name="Hughes K.W."/>
            <person name="Mata J.L."/>
            <person name="Ishikawa N.K."/>
            <person name="Vargas-Isla R."/>
            <person name="Ushijima S."/>
            <person name="Smith C.A."/>
            <person name="Ahrendt S."/>
            <person name="Andreopoulos W."/>
            <person name="He G."/>
            <person name="Labutti K."/>
            <person name="Lipzen A."/>
            <person name="Ng V."/>
            <person name="Riley R."/>
            <person name="Sandor L."/>
            <person name="Barry K."/>
            <person name="Martinez A.T."/>
            <person name="Xiao Y."/>
            <person name="Gibbons J.G."/>
            <person name="Terashima K."/>
            <person name="Grigoriev I.V."/>
            <person name="Hibbett D.S."/>
        </authorList>
    </citation>
    <scope>NUCLEOTIDE SEQUENCE</scope>
    <source>
        <strain evidence="3">JLM2183</strain>
    </source>
</reference>
<dbReference type="OrthoDB" id="3014077at2759"/>
<evidence type="ECO:0000313" key="3">
    <source>
        <dbReference type="EMBL" id="KAJ4480872.1"/>
    </source>
</evidence>
<sequence>MSMFDNAHHFSVHGGVFNNVQRDQINIYEGRPALELLSEFLKGVGATHDSAQRYPPPKCHPKTRKEIQNAILEWIHSAHDERPICWIHGPAGVGKTAIAQTVAELSEMEKSLGASFFFSRNHLERGRAEYLFPTIVYQLAVRIEKFSDAISQTLRKNAGLLRSSLDVQFRDLFVDTCQLAMKLGGDWMHHPKVIIVDGLDECTETIFQQRIISLIASALKDKLPFRFLIFSRPEPQIHEAFYVMWSQLKLLVIDKDSWNTPNDLKTILDDGFINIRMHPRNAYMDIPHTWPAHEVIDELVEKACGQFVYANVVLSFVGEEHSHPVEQLSIILGLKSATRRRSPFKELDVLYHHILSSYPDHHKVVMILGTLIRLSGLSRLRRWNNHPCGPSIEVIEALLGLHTGEVALVLRGMHSVLKIDETHIQILHASFRDYLGHKSRSGRFY</sequence>
<evidence type="ECO:0000256" key="1">
    <source>
        <dbReference type="ARBA" id="ARBA00022737"/>
    </source>
</evidence>
<dbReference type="InterPro" id="IPR056884">
    <property type="entry name" value="NPHP3-like_N"/>
</dbReference>
<dbReference type="AlphaFoldDB" id="A0A9W9DQ31"/>
<dbReference type="PANTHER" id="PTHR10039:SF14">
    <property type="entry name" value="NACHT DOMAIN-CONTAINING PROTEIN"/>
    <property type="match status" value="1"/>
</dbReference>
<dbReference type="EMBL" id="JAOTPV010000006">
    <property type="protein sequence ID" value="KAJ4480872.1"/>
    <property type="molecule type" value="Genomic_DNA"/>
</dbReference>
<dbReference type="Pfam" id="PF24883">
    <property type="entry name" value="NPHP3_N"/>
    <property type="match status" value="1"/>
</dbReference>
<proteinExistence type="predicted"/>
<name>A0A9W9DQ31_9AGAR</name>
<dbReference type="Gene3D" id="3.40.50.300">
    <property type="entry name" value="P-loop containing nucleotide triphosphate hydrolases"/>
    <property type="match status" value="1"/>
</dbReference>
<evidence type="ECO:0000259" key="2">
    <source>
        <dbReference type="Pfam" id="PF24883"/>
    </source>
</evidence>
<keyword evidence="1" id="KW-0677">Repeat</keyword>